<dbReference type="InterPro" id="IPR052431">
    <property type="entry name" value="SKI2_subfamily_helicases"/>
</dbReference>
<dbReference type="Pfam" id="PF26076">
    <property type="entry name" value="WHD_DDX60"/>
    <property type="match status" value="1"/>
</dbReference>
<evidence type="ECO:0000313" key="8">
    <source>
        <dbReference type="Proteomes" id="UP001212841"/>
    </source>
</evidence>
<comment type="caution">
    <text evidence="7">The sequence shown here is derived from an EMBL/GenBank/DDBJ whole genome shotgun (WGS) entry which is preliminary data.</text>
</comment>
<evidence type="ECO:0000313" key="7">
    <source>
        <dbReference type="EMBL" id="KAJ3053624.1"/>
    </source>
</evidence>
<evidence type="ECO:0000256" key="1">
    <source>
        <dbReference type="ARBA" id="ARBA00022741"/>
    </source>
</evidence>
<sequence>MTFIEGMSLDNTTNIDDFRFAPIPQTQSLYQSTDRTTKTYQILPFSHPYLDRYLPTLDNQLVTIAPEDLTQIHGPTGVTHREHRHWHNKREITATPSTSSLTSRQKMKLLRAEQKYHSQLQKYAASLTGANGRGLTPVVVPEVKAGSKQKSAKEKSVSEKSEKGGKKAGKEKAGKGLSKADQIRANNTADKAKKVEKKSIDLWKSQYKELEKMENPHAALNHLETLLSKDSTDPAIRMELNLAKFSILVSLAKSDEDCAKLLYFTTPLLQSSDLSSESCTFLYKGLKQLNLHNCIDKVDIKSLQSRDFVVKLKPPTARTTILDSSTRFQLLHGGPFMQRSVDSKKDGRVGFEPDPWQVEVLDILDKDESLIVCAPTSAGKTFIAFYAMEKVLRGSNDGVIVYVAPTKALVNQIAAEIHARFSKAYSTGWSMWAIHTRDYRVHNPLTCQVLVTVPAILQIMLLSPHNAEWRSRVKRVILDEVHCIGEMEGGSVWEQLLLLSTSSIIALSATIGNPNEFHQWLESIQKVQNRKLHLVEHKQRYSDLRKFVYIPSTTSKTLKSLDFSSKSSALSFVHPVAAVDPEASSLPKELSLEARDCLLLYDAMRKVALPQDLRKLDKLDPETYFAKIPHIRKPDCLKYERKLKEVLAGWIGGDKGRFSGVIQELRKGVVEEMDALEVNWKDGQDVYGQQFWLDTVTDLTGDLRGQGLLPAIYFHYDRTGCNKLAERLFNDLESAEKEFRRTDRAWLAKVEEYEEWIAGAKERAKARERREKAKGKKGGEAEDVGEDDDESGGPANPYRADPAFSLAGEKTGYTLTELEEAIVQLKPVMSGQMFLLQALRRGIAVHHAGCNKRYLQLVEMLFRRKFLSVVIATGTLALGINMPCKTVVFVGDSVYLTVLNYRQGSGRAGRRGFDLLGNVVFHGCTLSKVFRLMQARLPDITGHFPLTTTLTLRLLQLFTELQNYKGKNREKYLEQSRAMVASLFEQPFLFSIEYLRREGLIDADGAPLDMAGLTSHLFYIEPANFAFGALFRGGIFHRVCKTIDSNRQGTLHALMHILCHLFGRLERKPSTKESALERIKNSPSRVILEPLPEYAARVLRKHDDRVLETYTAYISSYVCQFRDRLGVDNRLPLSGKVVGADSKGAESEDEGSLVRKLGETAIPLLARSTFSALSGWGDEFRSVEDLTASVRNGVFLEVSAIPTMSKLVSRPVSEPAVLDAYLLDFFNHGQVEALIRGNGIRRGDIWFLLDAFHYNLRSITVGLEVWLKKLDHEAADELDGGEVDDWEDDDDSGIGESISTKKSDAVDDDTWKVYRAFKLLEQEFMEKFKKMWA</sequence>
<dbReference type="SMART" id="SM00487">
    <property type="entry name" value="DEXDc"/>
    <property type="match status" value="1"/>
</dbReference>
<keyword evidence="2" id="KW-0378">Hydrolase</keyword>
<evidence type="ECO:0000256" key="4">
    <source>
        <dbReference type="ARBA" id="ARBA00022840"/>
    </source>
</evidence>
<dbReference type="FunFam" id="3.40.50.300:FF:001039">
    <property type="entry name" value="ATP-dependent RNA helicase DDX60"/>
    <property type="match status" value="1"/>
</dbReference>
<dbReference type="InterPro" id="IPR014001">
    <property type="entry name" value="Helicase_ATP-bd"/>
</dbReference>
<dbReference type="InterPro" id="IPR027417">
    <property type="entry name" value="P-loop_NTPase"/>
</dbReference>
<keyword evidence="1" id="KW-0547">Nucleotide-binding</keyword>
<dbReference type="SUPFAM" id="SSF52540">
    <property type="entry name" value="P-loop containing nucleoside triphosphate hydrolases"/>
    <property type="match status" value="2"/>
</dbReference>
<dbReference type="Gene3D" id="3.40.50.300">
    <property type="entry name" value="P-loop containing nucleotide triphosphate hydrolases"/>
    <property type="match status" value="2"/>
</dbReference>
<dbReference type="Pfam" id="PF00271">
    <property type="entry name" value="Helicase_C"/>
    <property type="match status" value="1"/>
</dbReference>
<evidence type="ECO:0000256" key="5">
    <source>
        <dbReference type="SAM" id="MobiDB-lite"/>
    </source>
</evidence>
<evidence type="ECO:0000256" key="2">
    <source>
        <dbReference type="ARBA" id="ARBA00022801"/>
    </source>
</evidence>
<dbReference type="GO" id="GO:0003676">
    <property type="term" value="F:nucleic acid binding"/>
    <property type="evidence" value="ECO:0007669"/>
    <property type="project" value="InterPro"/>
</dbReference>
<dbReference type="SMART" id="SM00490">
    <property type="entry name" value="HELICc"/>
    <property type="match status" value="1"/>
</dbReference>
<gene>
    <name evidence="7" type="ORF">HK097_003817</name>
</gene>
<organism evidence="7 8">
    <name type="scientific">Rhizophlyctis rosea</name>
    <dbReference type="NCBI Taxonomy" id="64517"/>
    <lineage>
        <taxon>Eukaryota</taxon>
        <taxon>Fungi</taxon>
        <taxon>Fungi incertae sedis</taxon>
        <taxon>Chytridiomycota</taxon>
        <taxon>Chytridiomycota incertae sedis</taxon>
        <taxon>Chytridiomycetes</taxon>
        <taxon>Rhizophlyctidales</taxon>
        <taxon>Rhizophlyctidaceae</taxon>
        <taxon>Rhizophlyctis</taxon>
    </lineage>
</organism>
<protein>
    <recommendedName>
        <fullName evidence="6">Helicase ATP-binding domain-containing protein</fullName>
    </recommendedName>
</protein>
<feature type="compositionally biased region" description="Acidic residues" evidence="5">
    <location>
        <begin position="1280"/>
        <end position="1293"/>
    </location>
</feature>
<dbReference type="InterPro" id="IPR059032">
    <property type="entry name" value="WHD_DDX60"/>
</dbReference>
<feature type="compositionally biased region" description="Basic and acidic residues" evidence="5">
    <location>
        <begin position="151"/>
        <end position="174"/>
    </location>
</feature>
<feature type="region of interest" description="Disordered" evidence="5">
    <location>
        <begin position="767"/>
        <end position="803"/>
    </location>
</feature>
<evidence type="ECO:0000259" key="6">
    <source>
        <dbReference type="PROSITE" id="PS51192"/>
    </source>
</evidence>
<dbReference type="GO" id="GO:0005737">
    <property type="term" value="C:cytoplasm"/>
    <property type="evidence" value="ECO:0007669"/>
    <property type="project" value="TreeGrafter"/>
</dbReference>
<dbReference type="EMBL" id="JADGJD010000193">
    <property type="protein sequence ID" value="KAJ3053624.1"/>
    <property type="molecule type" value="Genomic_DNA"/>
</dbReference>
<feature type="compositionally biased region" description="Acidic residues" evidence="5">
    <location>
        <begin position="781"/>
        <end position="791"/>
    </location>
</feature>
<proteinExistence type="predicted"/>
<dbReference type="Pfam" id="PF00270">
    <property type="entry name" value="DEAD"/>
    <property type="match status" value="1"/>
</dbReference>
<reference evidence="7" key="1">
    <citation type="submission" date="2020-05" db="EMBL/GenBank/DDBJ databases">
        <title>Phylogenomic resolution of chytrid fungi.</title>
        <authorList>
            <person name="Stajich J.E."/>
            <person name="Amses K."/>
            <person name="Simmons R."/>
            <person name="Seto K."/>
            <person name="Myers J."/>
            <person name="Bonds A."/>
            <person name="Quandt C.A."/>
            <person name="Barry K."/>
            <person name="Liu P."/>
            <person name="Grigoriev I."/>
            <person name="Longcore J.E."/>
            <person name="James T.Y."/>
        </authorList>
    </citation>
    <scope>NUCLEOTIDE SEQUENCE</scope>
    <source>
        <strain evidence="7">JEL0318</strain>
    </source>
</reference>
<feature type="region of interest" description="Disordered" evidence="5">
    <location>
        <begin position="1280"/>
        <end position="1303"/>
    </location>
</feature>
<dbReference type="GO" id="GO:0005524">
    <property type="term" value="F:ATP binding"/>
    <property type="evidence" value="ECO:0007669"/>
    <property type="project" value="UniProtKB-KW"/>
</dbReference>
<dbReference type="Proteomes" id="UP001212841">
    <property type="component" value="Unassembled WGS sequence"/>
</dbReference>
<feature type="domain" description="Helicase ATP-binding" evidence="6">
    <location>
        <begin position="361"/>
        <end position="529"/>
    </location>
</feature>
<dbReference type="PANTHER" id="PTHR44533">
    <property type="entry name" value="DEAD/H RNA HELICASE, PUTATIVE-RELATED"/>
    <property type="match status" value="1"/>
</dbReference>
<accession>A0AAD5SEH8</accession>
<name>A0AAD5SEH8_9FUNG</name>
<dbReference type="GO" id="GO:0004386">
    <property type="term" value="F:helicase activity"/>
    <property type="evidence" value="ECO:0007669"/>
    <property type="project" value="UniProtKB-KW"/>
</dbReference>
<feature type="region of interest" description="Disordered" evidence="5">
    <location>
        <begin position="142"/>
        <end position="179"/>
    </location>
</feature>
<keyword evidence="8" id="KW-1185">Reference proteome</keyword>
<keyword evidence="3" id="KW-0347">Helicase</keyword>
<evidence type="ECO:0000256" key="3">
    <source>
        <dbReference type="ARBA" id="ARBA00022806"/>
    </source>
</evidence>
<dbReference type="PROSITE" id="PS51192">
    <property type="entry name" value="HELICASE_ATP_BIND_1"/>
    <property type="match status" value="1"/>
</dbReference>
<dbReference type="InterPro" id="IPR001650">
    <property type="entry name" value="Helicase_C-like"/>
</dbReference>
<dbReference type="PANTHER" id="PTHR44533:SF4">
    <property type="entry name" value="DEAD_H RNA HELICASE, PUTATIVE-RELATED"/>
    <property type="match status" value="1"/>
</dbReference>
<keyword evidence="4" id="KW-0067">ATP-binding</keyword>
<dbReference type="InterPro" id="IPR011545">
    <property type="entry name" value="DEAD/DEAH_box_helicase_dom"/>
</dbReference>
<dbReference type="GO" id="GO:0016787">
    <property type="term" value="F:hydrolase activity"/>
    <property type="evidence" value="ECO:0007669"/>
    <property type="project" value="UniProtKB-KW"/>
</dbReference>